<dbReference type="Proteomes" id="UP000824890">
    <property type="component" value="Unassembled WGS sequence"/>
</dbReference>
<evidence type="ECO:0000313" key="2">
    <source>
        <dbReference type="Proteomes" id="UP000824890"/>
    </source>
</evidence>
<organism evidence="1 2">
    <name type="scientific">Brassica napus</name>
    <name type="common">Rape</name>
    <dbReference type="NCBI Taxonomy" id="3708"/>
    <lineage>
        <taxon>Eukaryota</taxon>
        <taxon>Viridiplantae</taxon>
        <taxon>Streptophyta</taxon>
        <taxon>Embryophyta</taxon>
        <taxon>Tracheophyta</taxon>
        <taxon>Spermatophyta</taxon>
        <taxon>Magnoliopsida</taxon>
        <taxon>eudicotyledons</taxon>
        <taxon>Gunneridae</taxon>
        <taxon>Pentapetalae</taxon>
        <taxon>rosids</taxon>
        <taxon>malvids</taxon>
        <taxon>Brassicales</taxon>
        <taxon>Brassicaceae</taxon>
        <taxon>Brassiceae</taxon>
        <taxon>Brassica</taxon>
    </lineage>
</organism>
<evidence type="ECO:0000313" key="1">
    <source>
        <dbReference type="EMBL" id="KAH0895848.1"/>
    </source>
</evidence>
<proteinExistence type="predicted"/>
<name>A0ABQ8ATN7_BRANA</name>
<protein>
    <submittedName>
        <fullName evidence="1">Uncharacterized protein</fullName>
    </submittedName>
</protein>
<dbReference type="EMBL" id="JAGKQM010000012">
    <property type="protein sequence ID" value="KAH0895848.1"/>
    <property type="molecule type" value="Genomic_DNA"/>
</dbReference>
<comment type="caution">
    <text evidence="1">The sequence shown here is derived from an EMBL/GenBank/DDBJ whole genome shotgun (WGS) entry which is preliminary data.</text>
</comment>
<gene>
    <name evidence="1" type="ORF">HID58_045416</name>
</gene>
<keyword evidence="2" id="KW-1185">Reference proteome</keyword>
<reference evidence="1 2" key="1">
    <citation type="submission" date="2021-05" db="EMBL/GenBank/DDBJ databases">
        <title>Genome Assembly of Synthetic Allotetraploid Brassica napus Reveals Homoeologous Exchanges between Subgenomes.</title>
        <authorList>
            <person name="Davis J.T."/>
        </authorList>
    </citation>
    <scope>NUCLEOTIDE SEQUENCE [LARGE SCALE GENOMIC DNA]</scope>
    <source>
        <strain evidence="2">cv. Da-Ae</strain>
        <tissue evidence="1">Seedling</tissue>
    </source>
</reference>
<sequence>MLGCPCLCVEERERRCGGELRKKWEGEGIDEADGARVHAVTVEDCVVELAKAVKSSWVRMMSRQTQDRL</sequence>
<accession>A0ABQ8ATN7</accession>